<keyword evidence="2" id="KW-1003">Cell membrane</keyword>
<dbReference type="NCBIfam" id="TIGR03954">
    <property type="entry name" value="integ_memb_HG"/>
    <property type="match status" value="1"/>
</dbReference>
<dbReference type="EMBL" id="CP146203">
    <property type="protein sequence ID" value="XBH21801.1"/>
    <property type="molecule type" value="Genomic_DNA"/>
</dbReference>
<dbReference type="Pfam" id="PF12823">
    <property type="entry name" value="DUF3817"/>
    <property type="match status" value="1"/>
</dbReference>
<evidence type="ECO:0000259" key="7">
    <source>
        <dbReference type="Pfam" id="PF12823"/>
    </source>
</evidence>
<name>A0AAU7DX08_9MICO</name>
<dbReference type="AlphaFoldDB" id="A0AAU7DX08"/>
<organism evidence="8">
    <name type="scientific">Jonesiaceae bacterium BS-20</name>
    <dbReference type="NCBI Taxonomy" id="3120821"/>
    <lineage>
        <taxon>Bacteria</taxon>
        <taxon>Bacillati</taxon>
        <taxon>Actinomycetota</taxon>
        <taxon>Actinomycetes</taxon>
        <taxon>Micrococcales</taxon>
        <taxon>Jonesiaceae</taxon>
    </lineage>
</organism>
<dbReference type="GO" id="GO:0005886">
    <property type="term" value="C:plasma membrane"/>
    <property type="evidence" value="ECO:0007669"/>
    <property type="project" value="UniProtKB-SubCell"/>
</dbReference>
<accession>A0AAU7DX08</accession>
<sequence length="157" mass="17571">MKMSPRSLYHTVSIAEAITWTLLILGMLMKYVLDAGNLGVRIGGSLHGLVFLTYMATAVVVGWNQRWSIGQIIFAVATAIVPYATIPFDRSLKRKEMLNGDWRSVATESAKDKHWFNSAMLWFLKHPVLFFVTLIVLIAAAMSVLLYLGPPNTWGKN</sequence>
<gene>
    <name evidence="8" type="ORF">V5R04_00820</name>
</gene>
<keyword evidence="4 6" id="KW-1133">Transmembrane helix</keyword>
<evidence type="ECO:0000256" key="4">
    <source>
        <dbReference type="ARBA" id="ARBA00022989"/>
    </source>
</evidence>
<evidence type="ECO:0000256" key="3">
    <source>
        <dbReference type="ARBA" id="ARBA00022692"/>
    </source>
</evidence>
<comment type="subcellular location">
    <subcellularLocation>
        <location evidence="1">Cell membrane</location>
        <topology evidence="1">Multi-pass membrane protein</topology>
    </subcellularLocation>
</comment>
<keyword evidence="3 6" id="KW-0812">Transmembrane</keyword>
<evidence type="ECO:0000256" key="6">
    <source>
        <dbReference type="SAM" id="Phobius"/>
    </source>
</evidence>
<reference evidence="8" key="1">
    <citation type="submission" date="2024-02" db="EMBL/GenBank/DDBJ databases">
        <title>Tomenella chthoni gen. nov. sp. nov., a member of the family Jonesiaceae isolated from bat guano.</title>
        <authorList>
            <person name="Miller S.L."/>
            <person name="King J."/>
            <person name="Sankaranarayanan K."/>
            <person name="Lawson P.A."/>
        </authorList>
    </citation>
    <scope>NUCLEOTIDE SEQUENCE</scope>
    <source>
        <strain evidence="8">BS-20</strain>
    </source>
</reference>
<dbReference type="InterPro" id="IPR023845">
    <property type="entry name" value="DUF3817_TM"/>
</dbReference>
<protein>
    <submittedName>
        <fullName evidence="8">DUF3817 domain-containing protein</fullName>
    </submittedName>
</protein>
<evidence type="ECO:0000256" key="1">
    <source>
        <dbReference type="ARBA" id="ARBA00004651"/>
    </source>
</evidence>
<dbReference type="PANTHER" id="PTHR40077:SF1">
    <property type="entry name" value="MEMBRANE PROTEIN"/>
    <property type="match status" value="1"/>
</dbReference>
<feature type="transmembrane region" description="Helical" evidence="6">
    <location>
        <begin position="12"/>
        <end position="33"/>
    </location>
</feature>
<feature type="transmembrane region" description="Helical" evidence="6">
    <location>
        <begin position="69"/>
        <end position="88"/>
    </location>
</feature>
<evidence type="ECO:0000313" key="8">
    <source>
        <dbReference type="EMBL" id="XBH21801.1"/>
    </source>
</evidence>
<dbReference type="PANTHER" id="PTHR40077">
    <property type="entry name" value="MEMBRANE PROTEIN-RELATED"/>
    <property type="match status" value="1"/>
</dbReference>
<evidence type="ECO:0000256" key="2">
    <source>
        <dbReference type="ARBA" id="ARBA00022475"/>
    </source>
</evidence>
<proteinExistence type="predicted"/>
<keyword evidence="5 6" id="KW-0472">Membrane</keyword>
<evidence type="ECO:0000256" key="5">
    <source>
        <dbReference type="ARBA" id="ARBA00023136"/>
    </source>
</evidence>
<feature type="transmembrane region" description="Helical" evidence="6">
    <location>
        <begin position="45"/>
        <end position="63"/>
    </location>
</feature>
<feature type="domain" description="DUF3817" evidence="7">
    <location>
        <begin position="8"/>
        <end position="94"/>
    </location>
</feature>
<feature type="transmembrane region" description="Helical" evidence="6">
    <location>
        <begin position="128"/>
        <end position="148"/>
    </location>
</feature>